<evidence type="ECO:0000256" key="1">
    <source>
        <dbReference type="SAM" id="MobiDB-lite"/>
    </source>
</evidence>
<dbReference type="Proteomes" id="UP001174932">
    <property type="component" value="Unassembled WGS sequence"/>
</dbReference>
<sequence length="84" mass="9374">MIDATGKLLFSVTEALRGSLSAAVGRLLQTERFDADPFLDPVFRRMSERELADLPSVHWPEKDETSPAIIPERPCKIPEPRIAA</sequence>
<feature type="region of interest" description="Disordered" evidence="1">
    <location>
        <begin position="59"/>
        <end position="84"/>
    </location>
</feature>
<accession>A0ABT8YPU9</accession>
<reference evidence="2" key="1">
    <citation type="journal article" date="2015" name="Int. J. Syst. Evol. Microbiol.">
        <title>Rhizobium alvei sp. nov., isolated from a freshwater river.</title>
        <authorList>
            <person name="Sheu S.Y."/>
            <person name="Huang H.W."/>
            <person name="Young C.C."/>
            <person name="Chen W.M."/>
        </authorList>
    </citation>
    <scope>NUCLEOTIDE SEQUENCE</scope>
    <source>
        <strain evidence="2">TNR-22</strain>
    </source>
</reference>
<dbReference type="EMBL" id="JAUOZU010000012">
    <property type="protein sequence ID" value="MDO6965639.1"/>
    <property type="molecule type" value="Genomic_DNA"/>
</dbReference>
<feature type="compositionally biased region" description="Basic and acidic residues" evidence="1">
    <location>
        <begin position="73"/>
        <end position="84"/>
    </location>
</feature>
<dbReference type="RefSeq" id="WP_304377568.1">
    <property type="nucleotide sequence ID" value="NZ_JAUOZU010000012.1"/>
</dbReference>
<comment type="caution">
    <text evidence="2">The sequence shown here is derived from an EMBL/GenBank/DDBJ whole genome shotgun (WGS) entry which is preliminary data.</text>
</comment>
<proteinExistence type="predicted"/>
<gene>
    <name evidence="2" type="ORF">Q4481_16865</name>
</gene>
<name>A0ABT8YPU9_9HYPH</name>
<evidence type="ECO:0000313" key="2">
    <source>
        <dbReference type="EMBL" id="MDO6965639.1"/>
    </source>
</evidence>
<keyword evidence="3" id="KW-1185">Reference proteome</keyword>
<evidence type="ECO:0000313" key="3">
    <source>
        <dbReference type="Proteomes" id="UP001174932"/>
    </source>
</evidence>
<organism evidence="2 3">
    <name type="scientific">Rhizobium alvei</name>
    <dbReference type="NCBI Taxonomy" id="1132659"/>
    <lineage>
        <taxon>Bacteria</taxon>
        <taxon>Pseudomonadati</taxon>
        <taxon>Pseudomonadota</taxon>
        <taxon>Alphaproteobacteria</taxon>
        <taxon>Hyphomicrobiales</taxon>
        <taxon>Rhizobiaceae</taxon>
        <taxon>Rhizobium/Agrobacterium group</taxon>
        <taxon>Rhizobium</taxon>
    </lineage>
</organism>
<protein>
    <submittedName>
        <fullName evidence="2">Uncharacterized protein</fullName>
    </submittedName>
</protein>
<reference evidence="2" key="2">
    <citation type="submission" date="2023-07" db="EMBL/GenBank/DDBJ databases">
        <authorList>
            <person name="Shen H."/>
        </authorList>
    </citation>
    <scope>NUCLEOTIDE SEQUENCE</scope>
    <source>
        <strain evidence="2">TNR-22</strain>
    </source>
</reference>